<organism evidence="2 3">
    <name type="scientific">Nonomuraea longicatena</name>
    <dbReference type="NCBI Taxonomy" id="83682"/>
    <lineage>
        <taxon>Bacteria</taxon>
        <taxon>Bacillati</taxon>
        <taxon>Actinomycetota</taxon>
        <taxon>Actinomycetes</taxon>
        <taxon>Streptosporangiales</taxon>
        <taxon>Streptosporangiaceae</taxon>
        <taxon>Nonomuraea</taxon>
    </lineage>
</organism>
<reference evidence="3" key="1">
    <citation type="journal article" date="2019" name="Int. J. Syst. Evol. Microbiol.">
        <title>The Global Catalogue of Microorganisms (GCM) 10K type strain sequencing project: providing services to taxonomists for standard genome sequencing and annotation.</title>
        <authorList>
            <consortium name="The Broad Institute Genomics Platform"/>
            <consortium name="The Broad Institute Genome Sequencing Center for Infectious Disease"/>
            <person name="Wu L."/>
            <person name="Ma J."/>
        </authorList>
    </citation>
    <scope>NUCLEOTIDE SEQUENCE [LARGE SCALE GENOMIC DNA]</scope>
    <source>
        <strain evidence="3">JCM 11136</strain>
    </source>
</reference>
<dbReference type="Gene3D" id="3.90.1530.10">
    <property type="entry name" value="Conserved hypothetical protein from pyrococcus furiosus pfu- 392566-001, ParB domain"/>
    <property type="match status" value="1"/>
</dbReference>
<name>A0ABP4AKI3_9ACTN</name>
<evidence type="ECO:0000313" key="3">
    <source>
        <dbReference type="Proteomes" id="UP001501578"/>
    </source>
</evidence>
<dbReference type="Proteomes" id="UP001501578">
    <property type="component" value="Unassembled WGS sequence"/>
</dbReference>
<feature type="domain" description="ParB-like N-terminal" evidence="1">
    <location>
        <begin position="13"/>
        <end position="97"/>
    </location>
</feature>
<accession>A0ABP4AKI3</accession>
<comment type="caution">
    <text evidence="2">The sequence shown here is derived from an EMBL/GenBank/DDBJ whole genome shotgun (WGS) entry which is preliminary data.</text>
</comment>
<proteinExistence type="predicted"/>
<gene>
    <name evidence="2" type="ORF">GCM10009560_45790</name>
</gene>
<protein>
    <submittedName>
        <fullName evidence="2">ParB N-terminal domain-containing protein</fullName>
    </submittedName>
</protein>
<evidence type="ECO:0000313" key="2">
    <source>
        <dbReference type="EMBL" id="GAA0936846.1"/>
    </source>
</evidence>
<dbReference type="EMBL" id="BAAAHQ010000023">
    <property type="protein sequence ID" value="GAA0936846.1"/>
    <property type="molecule type" value="Genomic_DNA"/>
</dbReference>
<dbReference type="SMART" id="SM00470">
    <property type="entry name" value="ParB"/>
    <property type="match status" value="1"/>
</dbReference>
<dbReference type="InterPro" id="IPR003115">
    <property type="entry name" value="ParB_N"/>
</dbReference>
<evidence type="ECO:0000259" key="1">
    <source>
        <dbReference type="SMART" id="SM00470"/>
    </source>
</evidence>
<sequence>MAIPNYVLLSDIEQVELESLLPADSPRVAGEDAAHILALAELDAELPPLVVHRPSMRVIDGMHRLRAARLRGDEKIAARFYDGDEQDAFVLAVRLNAAHGLPLTQSDRSAAAARIIRSHPQWSDRLIASASGLSHRTVAAIRRRSTGDVVHSNTRRGRDGRVRPLNAAEGRRLAFRLMTERPGASLREIAEEAGIAVSTARDVRQRVGHGQDPVPPKLRGELGERADFYCGAAVTSMPAEEIRELIDRLRRDPSLRFTDTGRTVLRLMGTMQTVSADEWTRLVHGVPPHTTEMLAQVARTCAETWLYFAREVETRGYQPA</sequence>
<dbReference type="SUPFAM" id="SSF110849">
    <property type="entry name" value="ParB/Sulfiredoxin"/>
    <property type="match status" value="1"/>
</dbReference>
<dbReference type="InterPro" id="IPR036086">
    <property type="entry name" value="ParB/Sulfiredoxin_sf"/>
</dbReference>
<keyword evidence="3" id="KW-1185">Reference proteome</keyword>